<dbReference type="OrthoDB" id="284782at2759"/>
<evidence type="ECO:0000256" key="6">
    <source>
        <dbReference type="ARBA" id="ARBA00023040"/>
    </source>
</evidence>
<dbReference type="SMART" id="SM01381">
    <property type="entry name" value="7TM_GPCR_Srsx"/>
    <property type="match status" value="1"/>
</dbReference>
<evidence type="ECO:0000256" key="9">
    <source>
        <dbReference type="ARBA" id="ARBA00023180"/>
    </source>
</evidence>
<dbReference type="GO" id="GO:0005886">
    <property type="term" value="C:plasma membrane"/>
    <property type="evidence" value="ECO:0007669"/>
    <property type="project" value="UniProtKB-SubCell"/>
</dbReference>
<evidence type="ECO:0000256" key="11">
    <source>
        <dbReference type="SAM" id="MobiDB-lite"/>
    </source>
</evidence>
<dbReference type="InterPro" id="IPR017452">
    <property type="entry name" value="GPCR_Rhodpsn_7TM"/>
</dbReference>
<dbReference type="PROSITE" id="PS50262">
    <property type="entry name" value="G_PROTEIN_RECEP_F1_2"/>
    <property type="match status" value="1"/>
</dbReference>
<evidence type="ECO:0000256" key="2">
    <source>
        <dbReference type="ARBA" id="ARBA00010663"/>
    </source>
</evidence>
<keyword evidence="3" id="KW-1003">Cell membrane</keyword>
<proteinExistence type="inferred from homology"/>
<feature type="transmembrane region" description="Helical" evidence="12">
    <location>
        <begin position="129"/>
        <end position="150"/>
    </location>
</feature>
<evidence type="ECO:0000313" key="15">
    <source>
        <dbReference type="Proteomes" id="UP001153620"/>
    </source>
</evidence>
<reference evidence="14" key="1">
    <citation type="submission" date="2022-01" db="EMBL/GenBank/DDBJ databases">
        <authorList>
            <person name="King R."/>
        </authorList>
    </citation>
    <scope>NUCLEOTIDE SEQUENCE</scope>
</reference>
<keyword evidence="10" id="KW-0807">Transducer</keyword>
<organism evidence="14 15">
    <name type="scientific">Chironomus riparius</name>
    <dbReference type="NCBI Taxonomy" id="315576"/>
    <lineage>
        <taxon>Eukaryota</taxon>
        <taxon>Metazoa</taxon>
        <taxon>Ecdysozoa</taxon>
        <taxon>Arthropoda</taxon>
        <taxon>Hexapoda</taxon>
        <taxon>Insecta</taxon>
        <taxon>Pterygota</taxon>
        <taxon>Neoptera</taxon>
        <taxon>Endopterygota</taxon>
        <taxon>Diptera</taxon>
        <taxon>Nematocera</taxon>
        <taxon>Chironomoidea</taxon>
        <taxon>Chironomidae</taxon>
        <taxon>Chironominae</taxon>
        <taxon>Chironomus</taxon>
    </lineage>
</organism>
<dbReference type="Pfam" id="PF00001">
    <property type="entry name" value="7tm_1"/>
    <property type="match status" value="1"/>
</dbReference>
<feature type="domain" description="G-protein coupled receptors family 1 profile" evidence="13">
    <location>
        <begin position="31"/>
        <end position="294"/>
    </location>
</feature>
<evidence type="ECO:0000259" key="13">
    <source>
        <dbReference type="PROSITE" id="PS50262"/>
    </source>
</evidence>
<accession>A0A9N9WN96</accession>
<dbReference type="Proteomes" id="UP001153620">
    <property type="component" value="Chromosome 2"/>
</dbReference>
<keyword evidence="15" id="KW-1185">Reference proteome</keyword>
<evidence type="ECO:0000256" key="4">
    <source>
        <dbReference type="ARBA" id="ARBA00022692"/>
    </source>
</evidence>
<dbReference type="PRINTS" id="PR00237">
    <property type="entry name" value="GPCRRHODOPSN"/>
</dbReference>
<feature type="transmembrane region" description="Helical" evidence="12">
    <location>
        <begin position="52"/>
        <end position="74"/>
    </location>
</feature>
<evidence type="ECO:0000256" key="3">
    <source>
        <dbReference type="ARBA" id="ARBA00022475"/>
    </source>
</evidence>
<keyword evidence="7 12" id="KW-0472">Membrane</keyword>
<dbReference type="InterPro" id="IPR000276">
    <property type="entry name" value="GPCR_Rhodpsn"/>
</dbReference>
<keyword evidence="9" id="KW-0325">Glycoprotein</keyword>
<dbReference type="GO" id="GO:0004930">
    <property type="term" value="F:G protein-coupled receptor activity"/>
    <property type="evidence" value="ECO:0007669"/>
    <property type="project" value="UniProtKB-KW"/>
</dbReference>
<evidence type="ECO:0000256" key="8">
    <source>
        <dbReference type="ARBA" id="ARBA00023170"/>
    </source>
</evidence>
<dbReference type="EMBL" id="OU895878">
    <property type="protein sequence ID" value="CAG9802360.1"/>
    <property type="molecule type" value="Genomic_DNA"/>
</dbReference>
<dbReference type="PANTHER" id="PTHR24246:SF27">
    <property type="entry name" value="ADENOSINE RECEPTOR, ISOFORM A"/>
    <property type="match status" value="1"/>
</dbReference>
<dbReference type="PANTHER" id="PTHR24246">
    <property type="entry name" value="OLFACTORY RECEPTOR AND ADENOSINE RECEPTOR"/>
    <property type="match status" value="1"/>
</dbReference>
<feature type="transmembrane region" description="Helical" evidence="12">
    <location>
        <begin position="276"/>
        <end position="296"/>
    </location>
</feature>
<evidence type="ECO:0000313" key="14">
    <source>
        <dbReference type="EMBL" id="CAG9802360.1"/>
    </source>
</evidence>
<protein>
    <recommendedName>
        <fullName evidence="13">G-protein coupled receptors family 1 profile domain-containing protein</fullName>
    </recommendedName>
</protein>
<feature type="region of interest" description="Disordered" evidence="11">
    <location>
        <begin position="206"/>
        <end position="226"/>
    </location>
</feature>
<dbReference type="Gene3D" id="1.20.1070.10">
    <property type="entry name" value="Rhodopsin 7-helix transmembrane proteins"/>
    <property type="match status" value="1"/>
</dbReference>
<dbReference type="AlphaFoldDB" id="A0A9N9WN96"/>
<evidence type="ECO:0000256" key="12">
    <source>
        <dbReference type="SAM" id="Phobius"/>
    </source>
</evidence>
<feature type="transmembrane region" description="Helical" evidence="12">
    <location>
        <begin position="80"/>
        <end position="108"/>
    </location>
</feature>
<comment type="similarity">
    <text evidence="2">Belongs to the G-protein coupled receptor 1 family.</text>
</comment>
<sequence length="315" mass="36158">MRIKSRLKMESENFTIYTVIDLIVSIIAIIGNLLVIIIVLKDKNTKTRMLYYILSLSFADLLSGVVAIPTGALIEQDIEIGHYSCLCMISTVLSTFSISKFSILAITIDRYRAIIHPLSYRLVRKSPPITSIVFCWITGITIGALPLFGWRDNTLDNIKEQCTFSKIKSTSYFLFQNITSTVTPMISILLIYGLIYVKVRKMNNKNDESKNENESQTEQASLNTNSSYQSTQRREINVTWNILIIVSLFFVCWIPLNVLHLIEKIYDVTDKYKTLLMIFIILSHSNSALNPFLYSFQIKTFRKSLLSAFRIQRTI</sequence>
<gene>
    <name evidence="14" type="ORF">CHIRRI_LOCUS5271</name>
</gene>
<keyword evidence="4 12" id="KW-0812">Transmembrane</keyword>
<evidence type="ECO:0000256" key="1">
    <source>
        <dbReference type="ARBA" id="ARBA00004651"/>
    </source>
</evidence>
<feature type="transmembrane region" description="Helical" evidence="12">
    <location>
        <begin position="14"/>
        <end position="40"/>
    </location>
</feature>
<evidence type="ECO:0000256" key="5">
    <source>
        <dbReference type="ARBA" id="ARBA00022989"/>
    </source>
</evidence>
<feature type="transmembrane region" description="Helical" evidence="12">
    <location>
        <begin position="170"/>
        <end position="195"/>
    </location>
</feature>
<feature type="compositionally biased region" description="Polar residues" evidence="11">
    <location>
        <begin position="216"/>
        <end position="226"/>
    </location>
</feature>
<keyword evidence="8" id="KW-0675">Receptor</keyword>
<dbReference type="SUPFAM" id="SSF81321">
    <property type="entry name" value="Family A G protein-coupled receptor-like"/>
    <property type="match status" value="1"/>
</dbReference>
<comment type="subcellular location">
    <subcellularLocation>
        <location evidence="1">Cell membrane</location>
        <topology evidence="1">Multi-pass membrane protein</topology>
    </subcellularLocation>
</comment>
<keyword evidence="5 12" id="KW-1133">Transmembrane helix</keyword>
<evidence type="ECO:0000256" key="7">
    <source>
        <dbReference type="ARBA" id="ARBA00023136"/>
    </source>
</evidence>
<reference evidence="14" key="2">
    <citation type="submission" date="2022-10" db="EMBL/GenBank/DDBJ databases">
        <authorList>
            <consortium name="ENA_rothamsted_submissions"/>
            <consortium name="culmorum"/>
            <person name="King R."/>
        </authorList>
    </citation>
    <scope>NUCLEOTIDE SEQUENCE</scope>
</reference>
<keyword evidence="6" id="KW-0297">G-protein coupled receptor</keyword>
<evidence type="ECO:0000256" key="10">
    <source>
        <dbReference type="ARBA" id="ARBA00023224"/>
    </source>
</evidence>
<feature type="transmembrane region" description="Helical" evidence="12">
    <location>
        <begin position="238"/>
        <end position="256"/>
    </location>
</feature>
<name>A0A9N9WN96_9DIPT</name>